<feature type="region of interest" description="Disordered" evidence="1">
    <location>
        <begin position="1"/>
        <end position="26"/>
    </location>
</feature>
<organism evidence="2 3">
    <name type="scientific">Biomphalaria pfeifferi</name>
    <name type="common">Bloodfluke planorb</name>
    <name type="synonym">Freshwater snail</name>
    <dbReference type="NCBI Taxonomy" id="112525"/>
    <lineage>
        <taxon>Eukaryota</taxon>
        <taxon>Metazoa</taxon>
        <taxon>Spiralia</taxon>
        <taxon>Lophotrochozoa</taxon>
        <taxon>Mollusca</taxon>
        <taxon>Gastropoda</taxon>
        <taxon>Heterobranchia</taxon>
        <taxon>Euthyneura</taxon>
        <taxon>Panpulmonata</taxon>
        <taxon>Hygrophila</taxon>
        <taxon>Lymnaeoidea</taxon>
        <taxon>Planorbidae</taxon>
        <taxon>Biomphalaria</taxon>
    </lineage>
</organism>
<evidence type="ECO:0000313" key="3">
    <source>
        <dbReference type="Proteomes" id="UP001233172"/>
    </source>
</evidence>
<accession>A0AAD8AQH0</accession>
<sequence length="67" mass="7086">MESRLKADSHQRQIGSHGTDQGLLTGPDAYSPLAGALGLCFENISTVISQQVPSHVVVTQRLAQNVG</sequence>
<evidence type="ECO:0000313" key="2">
    <source>
        <dbReference type="EMBL" id="KAK0040495.1"/>
    </source>
</evidence>
<gene>
    <name evidence="2" type="ORF">Bpfe_030093</name>
</gene>
<keyword evidence="3" id="KW-1185">Reference proteome</keyword>
<name>A0AAD8AQH0_BIOPF</name>
<dbReference type="AlphaFoldDB" id="A0AAD8AQH0"/>
<feature type="compositionally biased region" description="Basic and acidic residues" evidence="1">
    <location>
        <begin position="1"/>
        <end position="11"/>
    </location>
</feature>
<comment type="caution">
    <text evidence="2">The sequence shown here is derived from an EMBL/GenBank/DDBJ whole genome shotgun (WGS) entry which is preliminary data.</text>
</comment>
<dbReference type="Proteomes" id="UP001233172">
    <property type="component" value="Unassembled WGS sequence"/>
</dbReference>
<proteinExistence type="predicted"/>
<reference evidence="2" key="2">
    <citation type="submission" date="2023-04" db="EMBL/GenBank/DDBJ databases">
        <authorList>
            <person name="Bu L."/>
            <person name="Lu L."/>
            <person name="Laidemitt M.R."/>
            <person name="Zhang S.M."/>
            <person name="Mutuku M."/>
            <person name="Mkoji G."/>
            <person name="Steinauer M."/>
            <person name="Loker E.S."/>
        </authorList>
    </citation>
    <scope>NUCLEOTIDE SEQUENCE</scope>
    <source>
        <strain evidence="2">KasaAsao</strain>
        <tissue evidence="2">Whole Snail</tissue>
    </source>
</reference>
<dbReference type="EMBL" id="JASAOG010000323">
    <property type="protein sequence ID" value="KAK0040495.1"/>
    <property type="molecule type" value="Genomic_DNA"/>
</dbReference>
<evidence type="ECO:0000256" key="1">
    <source>
        <dbReference type="SAM" id="MobiDB-lite"/>
    </source>
</evidence>
<protein>
    <submittedName>
        <fullName evidence="2">Uncharacterized protein</fullName>
    </submittedName>
</protein>
<reference evidence="2" key="1">
    <citation type="journal article" date="2023" name="PLoS Negl. Trop. Dis.">
        <title>A genome sequence for Biomphalaria pfeifferi, the major vector snail for the human-infecting parasite Schistosoma mansoni.</title>
        <authorList>
            <person name="Bu L."/>
            <person name="Lu L."/>
            <person name="Laidemitt M.R."/>
            <person name="Zhang S.M."/>
            <person name="Mutuku M."/>
            <person name="Mkoji G."/>
            <person name="Steinauer M."/>
            <person name="Loker E.S."/>
        </authorList>
    </citation>
    <scope>NUCLEOTIDE SEQUENCE</scope>
    <source>
        <strain evidence="2">KasaAsao</strain>
    </source>
</reference>